<feature type="non-terminal residue" evidence="1">
    <location>
        <position position="1"/>
    </location>
</feature>
<sequence length="132" mass="14097">MMSLTCPGVDLCQRGLRVASCGCPWKGGFLKLHNNGTLIRGRHSGARCRVSSAAPQTPPPVLEVPGAGSSSGGPISVSSLLEVVADDLQQLNKNLQSVGIVFLELLMNIEENLPTALLFIQFFYPTTRVMVC</sequence>
<proteinExistence type="predicted"/>
<comment type="caution">
    <text evidence="1">The sequence shown here is derived from an EMBL/GenBank/DDBJ whole genome shotgun (WGS) entry which is preliminary data.</text>
</comment>
<reference evidence="1" key="1">
    <citation type="submission" date="2017-07" db="EMBL/GenBank/DDBJ databases">
        <title>Taro Niue Genome Assembly and Annotation.</title>
        <authorList>
            <person name="Atibalentja N."/>
            <person name="Keating K."/>
            <person name="Fields C.J."/>
        </authorList>
    </citation>
    <scope>NUCLEOTIDE SEQUENCE</scope>
    <source>
        <strain evidence="1">Niue_2</strain>
        <tissue evidence="1">Leaf</tissue>
    </source>
</reference>
<protein>
    <submittedName>
        <fullName evidence="1">Uncharacterized protein</fullName>
    </submittedName>
</protein>
<dbReference type="EMBL" id="NMUH01000478">
    <property type="protein sequence ID" value="MQL79857.1"/>
    <property type="molecule type" value="Genomic_DNA"/>
</dbReference>
<accession>A0A843UCH6</accession>
<dbReference type="Proteomes" id="UP000652761">
    <property type="component" value="Unassembled WGS sequence"/>
</dbReference>
<gene>
    <name evidence="1" type="ORF">Taro_012300</name>
</gene>
<dbReference type="AlphaFoldDB" id="A0A843UCH6"/>
<name>A0A843UCH6_COLES</name>
<organism evidence="1 2">
    <name type="scientific">Colocasia esculenta</name>
    <name type="common">Wild taro</name>
    <name type="synonym">Arum esculentum</name>
    <dbReference type="NCBI Taxonomy" id="4460"/>
    <lineage>
        <taxon>Eukaryota</taxon>
        <taxon>Viridiplantae</taxon>
        <taxon>Streptophyta</taxon>
        <taxon>Embryophyta</taxon>
        <taxon>Tracheophyta</taxon>
        <taxon>Spermatophyta</taxon>
        <taxon>Magnoliopsida</taxon>
        <taxon>Liliopsida</taxon>
        <taxon>Araceae</taxon>
        <taxon>Aroideae</taxon>
        <taxon>Colocasieae</taxon>
        <taxon>Colocasia</taxon>
    </lineage>
</organism>
<evidence type="ECO:0000313" key="1">
    <source>
        <dbReference type="EMBL" id="MQL79857.1"/>
    </source>
</evidence>
<keyword evidence="2" id="KW-1185">Reference proteome</keyword>
<evidence type="ECO:0000313" key="2">
    <source>
        <dbReference type="Proteomes" id="UP000652761"/>
    </source>
</evidence>